<reference evidence="8" key="1">
    <citation type="journal article" date="2023" name="Commun. Biol.">
        <title>Genome analysis of Parmales, the sister group of diatoms, reveals the evolutionary specialization of diatoms from phago-mixotrophs to photoautotrophs.</title>
        <authorList>
            <person name="Ban H."/>
            <person name="Sato S."/>
            <person name="Yoshikawa S."/>
            <person name="Yamada K."/>
            <person name="Nakamura Y."/>
            <person name="Ichinomiya M."/>
            <person name="Sato N."/>
            <person name="Blanc-Mathieu R."/>
            <person name="Endo H."/>
            <person name="Kuwata A."/>
            <person name="Ogata H."/>
        </authorList>
    </citation>
    <scope>NUCLEOTIDE SEQUENCE [LARGE SCALE GENOMIC DNA]</scope>
    <source>
        <strain evidence="8">NIES 3700</strain>
    </source>
</reference>
<name>A0A9W7FJR1_9STRA</name>
<evidence type="ECO:0000256" key="5">
    <source>
        <dbReference type="ARBA" id="ARBA00022840"/>
    </source>
</evidence>
<dbReference type="SUPFAM" id="SSF53613">
    <property type="entry name" value="Ribokinase-like"/>
    <property type="match status" value="1"/>
</dbReference>
<sequence>MIVVIGPNPAIQKTITLPSPLVPDNVHRATSVTLGVGGKGQNVAIALHKLHPNSNEVELHQFGSSDTTGETLRSLLPASLQTSTTTSSTPVRTCTTLLSPDGIATEIIEPTPPITSDELTTFLASLSTFLTTTPSVVVCMGSVPPSTPPSFYGDCVKASNVDSSSTIVIDVSSLPLLQGLLDNCPKVKDIILKCNLSEIEKMVGTPEKAFDLSPNLTHVVLTNGGNPAQFIARDTPPKYILIPPTKTMKSPIGAGDAVAAGLAFAIESEMNVHNAFIYGLKLGAAACHVSSCNGFDQDYFNELTK</sequence>
<dbReference type="InterPro" id="IPR029056">
    <property type="entry name" value="Ribokinase-like"/>
</dbReference>
<proteinExistence type="inferred from homology"/>
<dbReference type="GO" id="GO:0005975">
    <property type="term" value="P:carbohydrate metabolic process"/>
    <property type="evidence" value="ECO:0007669"/>
    <property type="project" value="InterPro"/>
</dbReference>
<gene>
    <name evidence="7" type="ORF">TrLO_g11462</name>
</gene>
<evidence type="ECO:0000256" key="3">
    <source>
        <dbReference type="ARBA" id="ARBA00022741"/>
    </source>
</evidence>
<dbReference type="Gene3D" id="3.40.1190.20">
    <property type="match status" value="1"/>
</dbReference>
<keyword evidence="8" id="KW-1185">Reference proteome</keyword>
<evidence type="ECO:0000256" key="2">
    <source>
        <dbReference type="ARBA" id="ARBA00022679"/>
    </source>
</evidence>
<dbReference type="GO" id="GO:0016301">
    <property type="term" value="F:kinase activity"/>
    <property type="evidence" value="ECO:0007669"/>
    <property type="project" value="UniProtKB-KW"/>
</dbReference>
<dbReference type="PANTHER" id="PTHR46566">
    <property type="entry name" value="1-PHOSPHOFRUCTOKINASE-RELATED"/>
    <property type="match status" value="1"/>
</dbReference>
<accession>A0A9W7FJR1</accession>
<comment type="caution">
    <text evidence="7">The sequence shown here is derived from an EMBL/GenBank/DDBJ whole genome shotgun (WGS) entry which is preliminary data.</text>
</comment>
<protein>
    <recommendedName>
        <fullName evidence="6">Carbohydrate kinase PfkB domain-containing protein</fullName>
    </recommendedName>
</protein>
<dbReference type="PANTHER" id="PTHR46566:SF2">
    <property type="entry name" value="ATP-DEPENDENT 6-PHOSPHOFRUCTOKINASE ISOZYME 2"/>
    <property type="match status" value="1"/>
</dbReference>
<dbReference type="OrthoDB" id="26487at2759"/>
<feature type="domain" description="Carbohydrate kinase PfkB" evidence="6">
    <location>
        <begin position="23"/>
        <end position="293"/>
    </location>
</feature>
<keyword evidence="4" id="KW-0418">Kinase</keyword>
<organism evidence="7 8">
    <name type="scientific">Triparma laevis f. longispina</name>
    <dbReference type="NCBI Taxonomy" id="1714387"/>
    <lineage>
        <taxon>Eukaryota</taxon>
        <taxon>Sar</taxon>
        <taxon>Stramenopiles</taxon>
        <taxon>Ochrophyta</taxon>
        <taxon>Bolidophyceae</taxon>
        <taxon>Parmales</taxon>
        <taxon>Triparmaceae</taxon>
        <taxon>Triparma</taxon>
    </lineage>
</organism>
<dbReference type="Pfam" id="PF00294">
    <property type="entry name" value="PfkB"/>
    <property type="match status" value="1"/>
</dbReference>
<dbReference type="PIRSF" id="PIRSF000535">
    <property type="entry name" value="1PFK/6PFK/LacC"/>
    <property type="match status" value="1"/>
</dbReference>
<dbReference type="InterPro" id="IPR002173">
    <property type="entry name" value="Carboh/pur_kinase_PfkB_CS"/>
</dbReference>
<keyword evidence="3" id="KW-0547">Nucleotide-binding</keyword>
<comment type="similarity">
    <text evidence="1">Belongs to the carbohydrate kinase PfkB family.</text>
</comment>
<dbReference type="GO" id="GO:0005524">
    <property type="term" value="F:ATP binding"/>
    <property type="evidence" value="ECO:0007669"/>
    <property type="project" value="UniProtKB-KW"/>
</dbReference>
<dbReference type="EMBL" id="BRXW01000189">
    <property type="protein sequence ID" value="GMI13304.1"/>
    <property type="molecule type" value="Genomic_DNA"/>
</dbReference>
<evidence type="ECO:0000256" key="1">
    <source>
        <dbReference type="ARBA" id="ARBA00010688"/>
    </source>
</evidence>
<dbReference type="GO" id="GO:0016773">
    <property type="term" value="F:phosphotransferase activity, alcohol group as acceptor"/>
    <property type="evidence" value="ECO:0007669"/>
    <property type="project" value="InterPro"/>
</dbReference>
<evidence type="ECO:0000313" key="8">
    <source>
        <dbReference type="Proteomes" id="UP001165122"/>
    </source>
</evidence>
<dbReference type="PROSITE" id="PS00584">
    <property type="entry name" value="PFKB_KINASES_2"/>
    <property type="match status" value="1"/>
</dbReference>
<evidence type="ECO:0000256" key="4">
    <source>
        <dbReference type="ARBA" id="ARBA00022777"/>
    </source>
</evidence>
<dbReference type="InterPro" id="IPR017583">
    <property type="entry name" value="Tagatose/fructose_Pkinase"/>
</dbReference>
<evidence type="ECO:0000259" key="6">
    <source>
        <dbReference type="Pfam" id="PF00294"/>
    </source>
</evidence>
<keyword evidence="5" id="KW-0067">ATP-binding</keyword>
<dbReference type="AlphaFoldDB" id="A0A9W7FJR1"/>
<dbReference type="InterPro" id="IPR011611">
    <property type="entry name" value="PfkB_dom"/>
</dbReference>
<dbReference type="Proteomes" id="UP001165122">
    <property type="component" value="Unassembled WGS sequence"/>
</dbReference>
<keyword evidence="2" id="KW-0808">Transferase</keyword>
<evidence type="ECO:0000313" key="7">
    <source>
        <dbReference type="EMBL" id="GMI13304.1"/>
    </source>
</evidence>